<protein>
    <submittedName>
        <fullName evidence="1">Uncharacterized protein</fullName>
    </submittedName>
</protein>
<organism evidence="1 2">
    <name type="scientific">Arctium lappa</name>
    <name type="common">Greater burdock</name>
    <name type="synonym">Lappa major</name>
    <dbReference type="NCBI Taxonomy" id="4217"/>
    <lineage>
        <taxon>Eukaryota</taxon>
        <taxon>Viridiplantae</taxon>
        <taxon>Streptophyta</taxon>
        <taxon>Embryophyta</taxon>
        <taxon>Tracheophyta</taxon>
        <taxon>Spermatophyta</taxon>
        <taxon>Magnoliopsida</taxon>
        <taxon>eudicotyledons</taxon>
        <taxon>Gunneridae</taxon>
        <taxon>Pentapetalae</taxon>
        <taxon>asterids</taxon>
        <taxon>campanulids</taxon>
        <taxon>Asterales</taxon>
        <taxon>Asteraceae</taxon>
        <taxon>Carduoideae</taxon>
        <taxon>Cardueae</taxon>
        <taxon>Arctiinae</taxon>
        <taxon>Arctium</taxon>
    </lineage>
</organism>
<name>A0ACB9B8Y1_ARCLA</name>
<dbReference type="Proteomes" id="UP001055879">
    <property type="component" value="Linkage Group LG06"/>
</dbReference>
<comment type="caution">
    <text evidence="1">The sequence shown here is derived from an EMBL/GenBank/DDBJ whole genome shotgun (WGS) entry which is preliminary data.</text>
</comment>
<evidence type="ECO:0000313" key="1">
    <source>
        <dbReference type="EMBL" id="KAI3718655.1"/>
    </source>
</evidence>
<keyword evidence="2" id="KW-1185">Reference proteome</keyword>
<reference evidence="2" key="1">
    <citation type="journal article" date="2022" name="Mol. Ecol. Resour.">
        <title>The genomes of chicory, endive, great burdock and yacon provide insights into Asteraceae palaeo-polyploidization history and plant inulin production.</title>
        <authorList>
            <person name="Fan W."/>
            <person name="Wang S."/>
            <person name="Wang H."/>
            <person name="Wang A."/>
            <person name="Jiang F."/>
            <person name="Liu H."/>
            <person name="Zhao H."/>
            <person name="Xu D."/>
            <person name="Zhang Y."/>
        </authorList>
    </citation>
    <scope>NUCLEOTIDE SEQUENCE [LARGE SCALE GENOMIC DNA]</scope>
    <source>
        <strain evidence="2">cv. Niubang</strain>
    </source>
</reference>
<sequence>MGFHPNPQSTISTSFSNQISLSGEVITLQDCKQQEAEIREKLVFDKLNRILLGVLEVDETHQEGLLLRNFFTEIKKENPDLEKFIVARLDDSQVKLISELLQSCQEVDYDKQEIVQIRGLNDHLKEGRTFQPSCKLERFKVKTVQKIKEAEIREKLVFDKLNRILLGVLEVEETHQEGLLLRNIFTEIKKENPDLEKFIVARLDDSQVKLISELLQSCQEVDYDKQEIVQIRGLNNHLKEGRNFQPSCKLERFKVKTV</sequence>
<evidence type="ECO:0000313" key="2">
    <source>
        <dbReference type="Proteomes" id="UP001055879"/>
    </source>
</evidence>
<reference evidence="1 2" key="2">
    <citation type="journal article" date="2022" name="Mol. Ecol. Resour.">
        <title>The genomes of chicory, endive, great burdock and yacon provide insights into Asteraceae paleo-polyploidization history and plant inulin production.</title>
        <authorList>
            <person name="Fan W."/>
            <person name="Wang S."/>
            <person name="Wang H."/>
            <person name="Wang A."/>
            <person name="Jiang F."/>
            <person name="Liu H."/>
            <person name="Zhao H."/>
            <person name="Xu D."/>
            <person name="Zhang Y."/>
        </authorList>
    </citation>
    <scope>NUCLEOTIDE SEQUENCE [LARGE SCALE GENOMIC DNA]</scope>
    <source>
        <strain evidence="2">cv. Niubang</strain>
    </source>
</reference>
<proteinExistence type="predicted"/>
<accession>A0ACB9B8Y1</accession>
<gene>
    <name evidence="1" type="ORF">L6452_19534</name>
</gene>
<dbReference type="EMBL" id="CM042052">
    <property type="protein sequence ID" value="KAI3718655.1"/>
    <property type="molecule type" value="Genomic_DNA"/>
</dbReference>